<accession>A0ABT6XQZ6</accession>
<evidence type="ECO:0000256" key="2">
    <source>
        <dbReference type="ARBA" id="ARBA00023157"/>
    </source>
</evidence>
<name>A0ABT6XQZ6_9FLAO</name>
<proteinExistence type="predicted"/>
<organism evidence="5 6">
    <name type="scientific">Flavobacterium sedimenticola</name>
    <dbReference type="NCBI Taxonomy" id="3043286"/>
    <lineage>
        <taxon>Bacteria</taxon>
        <taxon>Pseudomonadati</taxon>
        <taxon>Bacteroidota</taxon>
        <taxon>Flavobacteriia</taxon>
        <taxon>Flavobacteriales</taxon>
        <taxon>Flavobacteriaceae</taxon>
        <taxon>Flavobacterium</taxon>
    </lineage>
</organism>
<dbReference type="SUPFAM" id="SSF49899">
    <property type="entry name" value="Concanavalin A-like lectins/glucanases"/>
    <property type="match status" value="1"/>
</dbReference>
<keyword evidence="2" id="KW-1015">Disulfide bond</keyword>
<dbReference type="RefSeq" id="WP_283239126.1">
    <property type="nucleotide sequence ID" value="NZ_JASGBP010000004.1"/>
</dbReference>
<evidence type="ECO:0000313" key="5">
    <source>
        <dbReference type="EMBL" id="MDI9257448.1"/>
    </source>
</evidence>
<dbReference type="InterPro" id="IPR026444">
    <property type="entry name" value="Secre_tail"/>
</dbReference>
<dbReference type="Proteomes" id="UP001230035">
    <property type="component" value="Unassembled WGS sequence"/>
</dbReference>
<evidence type="ECO:0000259" key="4">
    <source>
        <dbReference type="SMART" id="SM00560"/>
    </source>
</evidence>
<protein>
    <submittedName>
        <fullName evidence="5">T9SS type A sorting domain-containing protein</fullName>
    </submittedName>
</protein>
<dbReference type="InterPro" id="IPR006558">
    <property type="entry name" value="LamG-like"/>
</dbReference>
<dbReference type="Pfam" id="PF26628">
    <property type="entry name" value="DUF8202"/>
    <property type="match status" value="1"/>
</dbReference>
<gene>
    <name evidence="5" type="ORF">QHT84_08470</name>
</gene>
<reference evidence="5 6" key="1">
    <citation type="submission" date="2023-05" db="EMBL/GenBank/DDBJ databases">
        <title>Flavobacterium sedimenti sp. nov., isolated from the sediment.</title>
        <authorList>
            <person name="Wu N."/>
        </authorList>
    </citation>
    <scope>NUCLEOTIDE SEQUENCE [LARGE SCALE GENOMIC DNA]</scope>
    <source>
        <strain evidence="5 6">YZ-48</strain>
    </source>
</reference>
<comment type="caution">
    <text evidence="5">The sequence shown here is derived from an EMBL/GenBank/DDBJ whole genome shotgun (WGS) entry which is preliminary data.</text>
</comment>
<dbReference type="InterPro" id="IPR058515">
    <property type="entry name" value="DUF8202"/>
</dbReference>
<dbReference type="Pfam" id="PF18962">
    <property type="entry name" value="Por_Secre_tail"/>
    <property type="match status" value="1"/>
</dbReference>
<evidence type="ECO:0000256" key="1">
    <source>
        <dbReference type="ARBA" id="ARBA00022729"/>
    </source>
</evidence>
<dbReference type="NCBIfam" id="TIGR04183">
    <property type="entry name" value="Por_Secre_tail"/>
    <property type="match status" value="1"/>
</dbReference>
<feature type="domain" description="LamG-like jellyroll fold" evidence="4">
    <location>
        <begin position="237"/>
        <end position="369"/>
    </location>
</feature>
<dbReference type="SMART" id="SM00282">
    <property type="entry name" value="LamG"/>
    <property type="match status" value="1"/>
</dbReference>
<evidence type="ECO:0000313" key="6">
    <source>
        <dbReference type="Proteomes" id="UP001230035"/>
    </source>
</evidence>
<dbReference type="Pfam" id="PF13385">
    <property type="entry name" value="Laminin_G_3"/>
    <property type="match status" value="1"/>
</dbReference>
<dbReference type="EMBL" id="JASGBP010000004">
    <property type="protein sequence ID" value="MDI9257448.1"/>
    <property type="molecule type" value="Genomic_DNA"/>
</dbReference>
<dbReference type="InterPro" id="IPR001791">
    <property type="entry name" value="Laminin_G"/>
</dbReference>
<dbReference type="Gene3D" id="2.60.120.200">
    <property type="match status" value="1"/>
</dbReference>
<keyword evidence="6" id="KW-1185">Reference proteome</keyword>
<keyword evidence="1" id="KW-0732">Signal</keyword>
<feature type="domain" description="Laminin G" evidence="3">
    <location>
        <begin position="237"/>
        <end position="364"/>
    </location>
</feature>
<dbReference type="SMART" id="SM00560">
    <property type="entry name" value="LamGL"/>
    <property type="match status" value="1"/>
</dbReference>
<dbReference type="InterPro" id="IPR013320">
    <property type="entry name" value="ConA-like_dom_sf"/>
</dbReference>
<sequence length="1055" mass="114796">MKTILLNLQKNYLVVITLFITSLSFGQNLYDSSGNIIWDATANSGYNNNVSLIGRDNAINLNKKQNTTSMPKVGLGTIANSNNANPNNFASDKTYLVWGDNGGSLSDSGTDVTVTFGGTSGVNTSIDIPSKKWKVVETGGDVGATKISINASDFSSLPALSGNDSYVVVVANDASFTTNVETVFLNGNGSNQEGNYDFDGTKYFTIGVAHRGTFSREISFDGLDDVIKFDAVNNLTPNFTMMFWMKPTGNNALANNRTIVSKYNGTSGYRVYLSTDNKLNVSWTGGTTLTSATTIPNNEWHNIAIVYSVGSLVLYIDGVMDSVVSSSAPSSDSSIFSIGGEYRNKSSVGNYFKGEIDEFRLWRRAMNLNPIRYIINQEIAQYGTDEVVGTVIPQNISKNEISGIKWYNLIAYYSMNSFIGTHVDDNSQSKNRGYLFTNNALTVKQQSAPMPYETTTDGNWTNSNTWANGNIPLSVSIVNPATTIAWNIVKTNNNVNSTANQTLLALLVTGNTLNAQNNSKIEVSHYLKLDGKIDLQGKSQLVQTHNSDLDAASIGFIERDQQGQSNKFNYNYWSSPVSSINNSTLNHGFTVAGVMKDGTSSTPQDINWTTGINGSPTSPITLSSYWIFKFQDLSNGYANWSAVGQNGTLSAGQGFTLKGSGSATANQNYTFVGKPNNGTIASSVSAGNLNLSGNPYPSAIDANRFIDDNAASITGTLYFWEHYNTNTSHATILYQGGYATYTKTGGTAPVAPTGVSGSGTSRKRPNRYIPVGQGFFVTGSSTGGAITFNNSQRVFATENDSRSYQLFRTNSDPITINDEGDANDEEQFTKLYLGFDSADQIHRQILIGFMNEYATSGIDPGYDGLSIENLTNDYYFINGTVKLNIQGEGYFNVAAVYPLGVKNAVEGIVKFSIDEKENLDESQNVYIYDNLTNEYHDITTEGWEISLPAGTFDNRFSLRFLNPDALGTVENNTLSGIMVTHSQADELLTIKNELQVATIDSVVLYNIMGQNVSQWKLDTNNQQIIQLSVENATTGTYIVKINTDKGSFSKKILIQ</sequence>
<evidence type="ECO:0000259" key="3">
    <source>
        <dbReference type="SMART" id="SM00282"/>
    </source>
</evidence>